<name>A0A1I8AD54_9BILA</name>
<feature type="chain" id="PRO_5009314490" evidence="2">
    <location>
        <begin position="17"/>
        <end position="360"/>
    </location>
</feature>
<dbReference type="PROSITE" id="PS51767">
    <property type="entry name" value="PEPTIDASE_A1"/>
    <property type="match status" value="1"/>
</dbReference>
<dbReference type="AlphaFoldDB" id="A0A1I8AD54"/>
<dbReference type="InterPro" id="IPR021109">
    <property type="entry name" value="Peptidase_aspartic_dom_sf"/>
</dbReference>
<dbReference type="Pfam" id="PF00026">
    <property type="entry name" value="Asp"/>
    <property type="match status" value="1"/>
</dbReference>
<dbReference type="GO" id="GO:0006508">
    <property type="term" value="P:proteolysis"/>
    <property type="evidence" value="ECO:0007669"/>
    <property type="project" value="InterPro"/>
</dbReference>
<reference evidence="5" key="1">
    <citation type="submission" date="2016-11" db="UniProtKB">
        <authorList>
            <consortium name="WormBaseParasite"/>
        </authorList>
    </citation>
    <scope>IDENTIFICATION</scope>
</reference>
<accession>A0A1I8AD54</accession>
<proteinExistence type="inferred from homology"/>
<dbReference type="Gene3D" id="2.40.70.10">
    <property type="entry name" value="Acid Proteases"/>
    <property type="match status" value="2"/>
</dbReference>
<feature type="signal peptide" evidence="2">
    <location>
        <begin position="1"/>
        <end position="16"/>
    </location>
</feature>
<dbReference type="WBParaSite" id="L893_g438.t1">
    <property type="protein sequence ID" value="L893_g438.t1"/>
    <property type="gene ID" value="L893_g438"/>
</dbReference>
<organism evidence="4 5">
    <name type="scientific">Steinernema glaseri</name>
    <dbReference type="NCBI Taxonomy" id="37863"/>
    <lineage>
        <taxon>Eukaryota</taxon>
        <taxon>Metazoa</taxon>
        <taxon>Ecdysozoa</taxon>
        <taxon>Nematoda</taxon>
        <taxon>Chromadorea</taxon>
        <taxon>Rhabditida</taxon>
        <taxon>Tylenchina</taxon>
        <taxon>Panagrolaimomorpha</taxon>
        <taxon>Strongyloidoidea</taxon>
        <taxon>Steinernematidae</taxon>
        <taxon>Steinernema</taxon>
    </lineage>
</organism>
<evidence type="ECO:0000313" key="4">
    <source>
        <dbReference type="Proteomes" id="UP000095287"/>
    </source>
</evidence>
<dbReference type="PANTHER" id="PTHR47966">
    <property type="entry name" value="BETA-SITE APP-CLEAVING ENZYME, ISOFORM A-RELATED"/>
    <property type="match status" value="1"/>
</dbReference>
<dbReference type="PANTHER" id="PTHR47966:SF51">
    <property type="entry name" value="BETA-SITE APP-CLEAVING ENZYME, ISOFORM A-RELATED"/>
    <property type="match status" value="1"/>
</dbReference>
<keyword evidence="2" id="KW-0732">Signal</keyword>
<dbReference type="SUPFAM" id="SSF50630">
    <property type="entry name" value="Acid proteases"/>
    <property type="match status" value="1"/>
</dbReference>
<feature type="domain" description="Peptidase A1" evidence="3">
    <location>
        <begin position="52"/>
        <end position="348"/>
    </location>
</feature>
<dbReference type="InterPro" id="IPR034164">
    <property type="entry name" value="Pepsin-like_dom"/>
</dbReference>
<sequence>MLRPVLFFALLAFALASPLKKKAPSVTNLRVIRNVRGQSGHFHHSQQNEFLLGMGIHVGNAPENPSLQVDLTSSDLEIDVCYNSADESNICFDPTSSTTFRKVSANLGTDTISSIDMAYDNYTLPNMTFLTKNVTVDDTMVTNALSGRVGFGWPALQKYPVDFFPAKYLQHHEHQMFSIVVGLSGCTARHYWGQDCREGEQGLTPNYVNVTGKSYWQFGLNGIKFGNINLPMKANAVVSSTSGYIGMPKAVLTKLVSAYNMTWDGLHTVYLVDCYASLPTLELIVDGENVKIYPNFYTTHTQTINDRCIVNFEDSKAFGFGPDWYFGMPLLQSQCVTFDYEKARIGFTHNSINDSPCDYN</sequence>
<dbReference type="CDD" id="cd05471">
    <property type="entry name" value="pepsin_like"/>
    <property type="match status" value="1"/>
</dbReference>
<keyword evidence="4" id="KW-1185">Reference proteome</keyword>
<dbReference type="InterPro" id="IPR001461">
    <property type="entry name" value="Aspartic_peptidase_A1"/>
</dbReference>
<dbReference type="Proteomes" id="UP000095287">
    <property type="component" value="Unplaced"/>
</dbReference>
<evidence type="ECO:0000256" key="2">
    <source>
        <dbReference type="SAM" id="SignalP"/>
    </source>
</evidence>
<evidence type="ECO:0000313" key="5">
    <source>
        <dbReference type="WBParaSite" id="L893_g438.t1"/>
    </source>
</evidence>
<protein>
    <submittedName>
        <fullName evidence="5">Peptidase A1 domain-containing protein</fullName>
    </submittedName>
</protein>
<evidence type="ECO:0000256" key="1">
    <source>
        <dbReference type="ARBA" id="ARBA00007447"/>
    </source>
</evidence>
<dbReference type="InterPro" id="IPR033121">
    <property type="entry name" value="PEPTIDASE_A1"/>
</dbReference>
<dbReference type="GO" id="GO:0004190">
    <property type="term" value="F:aspartic-type endopeptidase activity"/>
    <property type="evidence" value="ECO:0007669"/>
    <property type="project" value="InterPro"/>
</dbReference>
<evidence type="ECO:0000259" key="3">
    <source>
        <dbReference type="PROSITE" id="PS51767"/>
    </source>
</evidence>
<comment type="similarity">
    <text evidence="1">Belongs to the peptidase A1 family.</text>
</comment>